<evidence type="ECO:0000256" key="1">
    <source>
        <dbReference type="SAM" id="MobiDB-lite"/>
    </source>
</evidence>
<sequence>MSVETIQNPSNTMEEESTKENSSITTIPQSPNQINHVFITTTTK</sequence>
<protein>
    <submittedName>
        <fullName evidence="2">Uncharacterized protein</fullName>
    </submittedName>
</protein>
<evidence type="ECO:0000313" key="3">
    <source>
        <dbReference type="Proteomes" id="UP001628156"/>
    </source>
</evidence>
<feature type="compositionally biased region" description="Polar residues" evidence="1">
    <location>
        <begin position="20"/>
        <end position="44"/>
    </location>
</feature>
<keyword evidence="3" id="KW-1185">Reference proteome</keyword>
<feature type="region of interest" description="Disordered" evidence="1">
    <location>
        <begin position="1"/>
        <end position="44"/>
    </location>
</feature>
<feature type="compositionally biased region" description="Polar residues" evidence="1">
    <location>
        <begin position="1"/>
        <end position="12"/>
    </location>
</feature>
<organism evidence="2 3">
    <name type="scientific">Entamoeba nuttalli</name>
    <dbReference type="NCBI Taxonomy" id="412467"/>
    <lineage>
        <taxon>Eukaryota</taxon>
        <taxon>Amoebozoa</taxon>
        <taxon>Evosea</taxon>
        <taxon>Archamoebae</taxon>
        <taxon>Mastigamoebida</taxon>
        <taxon>Entamoebidae</taxon>
        <taxon>Entamoeba</taxon>
    </lineage>
</organism>
<gene>
    <name evidence="2" type="ORF">ENUP19_0131G0001</name>
</gene>
<dbReference type="Proteomes" id="UP001628156">
    <property type="component" value="Unassembled WGS sequence"/>
</dbReference>
<evidence type="ECO:0000313" key="2">
    <source>
        <dbReference type="EMBL" id="GAB1223123.1"/>
    </source>
</evidence>
<comment type="caution">
    <text evidence="2">The sequence shown here is derived from an EMBL/GenBank/DDBJ whole genome shotgun (WGS) entry which is preliminary data.</text>
</comment>
<name>A0ABQ0DJT2_9EUKA</name>
<proteinExistence type="predicted"/>
<accession>A0ABQ0DJT2</accession>
<reference evidence="2 3" key="1">
    <citation type="journal article" date="2019" name="PLoS Negl. Trop. Dis.">
        <title>Whole genome sequencing of Entamoeba nuttalli reveals mammalian host-related molecular signatures and a novel octapeptide-repeat surface protein.</title>
        <authorList>
            <person name="Tanaka M."/>
            <person name="Makiuchi T."/>
            <person name="Komiyama T."/>
            <person name="Shiina T."/>
            <person name="Osaki K."/>
            <person name="Tachibana H."/>
        </authorList>
    </citation>
    <scope>NUCLEOTIDE SEQUENCE [LARGE SCALE GENOMIC DNA]</scope>
    <source>
        <strain evidence="2 3">P19-061405</strain>
    </source>
</reference>
<dbReference type="EMBL" id="BAAFRS010000131">
    <property type="protein sequence ID" value="GAB1223123.1"/>
    <property type="molecule type" value="Genomic_DNA"/>
</dbReference>